<evidence type="ECO:0000259" key="18">
    <source>
        <dbReference type="PROSITE" id="PS50853"/>
    </source>
</evidence>
<dbReference type="Pfam" id="PF21177">
    <property type="entry name" value="LIF-R_Ig-like"/>
    <property type="match status" value="1"/>
</dbReference>
<keyword evidence="10" id="KW-1015">Disulfide bond</keyword>
<dbReference type="Ensembl" id="ENSVURT00010002899.1">
    <property type="protein sequence ID" value="ENSVURP00010002556.1"/>
    <property type="gene ID" value="ENSVURG00010002082.1"/>
</dbReference>
<dbReference type="Pfam" id="PF25552">
    <property type="entry name" value="LIFR_D4"/>
    <property type="match status" value="1"/>
</dbReference>
<keyword evidence="9 16" id="KW-0472">Membrane</keyword>
<dbReference type="GeneID" id="114044169"/>
<dbReference type="STRING" id="29139.ENSVURP00010002556"/>
<dbReference type="CTD" id="9180"/>
<evidence type="ECO:0000256" key="5">
    <source>
        <dbReference type="ARBA" id="ARBA00022692"/>
    </source>
</evidence>
<reference evidence="19" key="3">
    <citation type="submission" date="2025-09" db="UniProtKB">
        <authorList>
            <consortium name="Ensembl"/>
        </authorList>
    </citation>
    <scope>IDENTIFICATION</scope>
</reference>
<dbReference type="PROSITE" id="PS50853">
    <property type="entry name" value="FN3"/>
    <property type="match status" value="3"/>
</dbReference>
<reference evidence="20" key="1">
    <citation type="submission" date="2018-12" db="EMBL/GenBank/DDBJ databases">
        <authorList>
            <person name="Yazar S."/>
        </authorList>
    </citation>
    <scope>NUCLEOTIDE SEQUENCE [LARGE SCALE GENOMIC DNA]</scope>
</reference>
<dbReference type="GeneTree" id="ENSGT00940000160851"/>
<evidence type="ECO:0000256" key="1">
    <source>
        <dbReference type="ARBA" id="ARBA00004251"/>
    </source>
</evidence>
<keyword evidence="3" id="KW-1003">Cell membrane</keyword>
<dbReference type="FunFam" id="2.60.40.10:FF:001148">
    <property type="entry name" value="oncostatin-M-specific receptor subunit beta"/>
    <property type="match status" value="1"/>
</dbReference>
<keyword evidence="8 16" id="KW-1133">Transmembrane helix</keyword>
<dbReference type="GO" id="GO:0009897">
    <property type="term" value="C:external side of plasma membrane"/>
    <property type="evidence" value="ECO:0007669"/>
    <property type="project" value="TreeGrafter"/>
</dbReference>
<keyword evidence="6 17" id="KW-0732">Signal</keyword>
<dbReference type="PANTHER" id="PTHR23036">
    <property type="entry name" value="CYTOKINE RECEPTOR"/>
    <property type="match status" value="1"/>
</dbReference>
<evidence type="ECO:0000256" key="3">
    <source>
        <dbReference type="ARBA" id="ARBA00022475"/>
    </source>
</evidence>
<dbReference type="Gene3D" id="2.60.40.10">
    <property type="entry name" value="Immunoglobulins"/>
    <property type="match status" value="7"/>
</dbReference>
<dbReference type="Pfam" id="PF00041">
    <property type="entry name" value="fn3"/>
    <property type="match status" value="1"/>
</dbReference>
<reference evidence="19" key="2">
    <citation type="submission" date="2025-08" db="UniProtKB">
        <authorList>
            <consortium name="Ensembl"/>
        </authorList>
    </citation>
    <scope>IDENTIFICATION</scope>
</reference>
<dbReference type="FunFam" id="2.60.40.10:FF:001289">
    <property type="entry name" value="Oncostatin-M-specific receptor subunit beta"/>
    <property type="match status" value="1"/>
</dbReference>
<evidence type="ECO:0000256" key="11">
    <source>
        <dbReference type="ARBA" id="ARBA00023170"/>
    </source>
</evidence>
<keyword evidence="12" id="KW-0325">Glycoprotein</keyword>
<dbReference type="GO" id="GO:0005127">
    <property type="term" value="F:ciliary neurotrophic factor receptor binding"/>
    <property type="evidence" value="ECO:0007669"/>
    <property type="project" value="TreeGrafter"/>
</dbReference>
<evidence type="ECO:0000256" key="2">
    <source>
        <dbReference type="ARBA" id="ARBA00008921"/>
    </source>
</evidence>
<evidence type="ECO:0000256" key="10">
    <source>
        <dbReference type="ARBA" id="ARBA00023157"/>
    </source>
</evidence>
<feature type="domain" description="Fibronectin type-III" evidence="18">
    <location>
        <begin position="420"/>
        <end position="519"/>
    </location>
</feature>
<dbReference type="FunFam" id="2.60.40.10:FF:001286">
    <property type="entry name" value="Oncostatin-M-specific receptor subunit beta"/>
    <property type="match status" value="1"/>
</dbReference>
<gene>
    <name evidence="19" type="primary">OSMR</name>
</gene>
<evidence type="ECO:0000256" key="8">
    <source>
        <dbReference type="ARBA" id="ARBA00022989"/>
    </source>
</evidence>
<keyword evidence="5 16" id="KW-0812">Transmembrane</keyword>
<dbReference type="Proteomes" id="UP000314987">
    <property type="component" value="Unassembled WGS sequence"/>
</dbReference>
<evidence type="ECO:0000256" key="13">
    <source>
        <dbReference type="ARBA" id="ARBA00064786"/>
    </source>
</evidence>
<evidence type="ECO:0000256" key="6">
    <source>
        <dbReference type="ARBA" id="ARBA00022729"/>
    </source>
</evidence>
<evidence type="ECO:0000256" key="15">
    <source>
        <dbReference type="ARBA" id="ARBA00079310"/>
    </source>
</evidence>
<comment type="subcellular location">
    <subcellularLocation>
        <location evidence="1">Cell membrane</location>
        <topology evidence="1">Single-pass type I membrane protein</topology>
    </subcellularLocation>
</comment>
<comment type="subunit">
    <text evidence="13">Heterodimer composed of OSMR and IL6ST (type II OSM receptor). Heterodimer with IL31RA to form the IL31 receptor.</text>
</comment>
<dbReference type="OrthoDB" id="6382334at2759"/>
<dbReference type="FunFam" id="2.60.40.10:FF:000657">
    <property type="entry name" value="Leukemia inhibitory factor receptor"/>
    <property type="match status" value="1"/>
</dbReference>
<feature type="transmembrane region" description="Helical" evidence="16">
    <location>
        <begin position="734"/>
        <end position="755"/>
    </location>
</feature>
<dbReference type="PROSITE" id="PS01353">
    <property type="entry name" value="HEMATOPO_REC_L_F2"/>
    <property type="match status" value="1"/>
</dbReference>
<accession>A0A4X2JXH5</accession>
<protein>
    <recommendedName>
        <fullName evidence="14">Oncostatin-M-specific receptor subunit beta</fullName>
    </recommendedName>
    <alternativeName>
        <fullName evidence="15">Interleukin-31 receptor subunit beta</fullName>
    </alternativeName>
</protein>
<dbReference type="FunFam" id="2.60.40.10:FF:000607">
    <property type="entry name" value="Leukemia inhibitory factor receptor"/>
    <property type="match status" value="1"/>
</dbReference>
<evidence type="ECO:0000313" key="19">
    <source>
        <dbReference type="Ensembl" id="ENSVURP00010002556.1"/>
    </source>
</evidence>
<evidence type="ECO:0000256" key="12">
    <source>
        <dbReference type="ARBA" id="ARBA00023180"/>
    </source>
</evidence>
<dbReference type="InterPro" id="IPR040817">
    <property type="entry name" value="LIFR_D2"/>
</dbReference>
<dbReference type="GO" id="GO:0004924">
    <property type="term" value="F:oncostatin-M receptor activity"/>
    <property type="evidence" value="ECO:0007669"/>
    <property type="project" value="TreeGrafter"/>
</dbReference>
<proteinExistence type="inferred from homology"/>
<feature type="chain" id="PRO_5021483396" description="Oncostatin-M-specific receptor subunit beta" evidence="17">
    <location>
        <begin position="27"/>
        <end position="969"/>
    </location>
</feature>
<feature type="domain" description="Fibronectin type-III" evidence="18">
    <location>
        <begin position="328"/>
        <end position="418"/>
    </location>
</feature>
<organism evidence="19 20">
    <name type="scientific">Vombatus ursinus</name>
    <name type="common">Common wombat</name>
    <dbReference type="NCBI Taxonomy" id="29139"/>
    <lineage>
        <taxon>Eukaryota</taxon>
        <taxon>Metazoa</taxon>
        <taxon>Chordata</taxon>
        <taxon>Craniata</taxon>
        <taxon>Vertebrata</taxon>
        <taxon>Euteleostomi</taxon>
        <taxon>Mammalia</taxon>
        <taxon>Metatheria</taxon>
        <taxon>Diprotodontia</taxon>
        <taxon>Vombatidae</taxon>
        <taxon>Vombatus</taxon>
    </lineage>
</organism>
<dbReference type="InterPro" id="IPR003961">
    <property type="entry name" value="FN3_dom"/>
</dbReference>
<evidence type="ECO:0000256" key="9">
    <source>
        <dbReference type="ARBA" id="ARBA00023136"/>
    </source>
</evidence>
<evidence type="ECO:0000313" key="20">
    <source>
        <dbReference type="Proteomes" id="UP000314987"/>
    </source>
</evidence>
<keyword evidence="4" id="KW-0597">Phosphoprotein</keyword>
<dbReference type="InterPro" id="IPR013783">
    <property type="entry name" value="Ig-like_fold"/>
</dbReference>
<evidence type="ECO:0000256" key="16">
    <source>
        <dbReference type="SAM" id="Phobius"/>
    </source>
</evidence>
<dbReference type="OMA" id="GKMMQYN"/>
<evidence type="ECO:0000256" key="14">
    <source>
        <dbReference type="ARBA" id="ARBA00071726"/>
    </source>
</evidence>
<dbReference type="InterPro" id="IPR003529">
    <property type="entry name" value="Hematopoietin_rcpt_Gp130_CS"/>
</dbReference>
<comment type="similarity">
    <text evidence="2">Belongs to the type I cytokine receptor family. Type 2 subfamily.</text>
</comment>
<sequence length="969" mass="109960">MALFLNLQTVFLLALMHFSTYRTGKGSSEYLVYPPESINVSIRSDEQCLDIQWTVHLHNYTLNLKMIFQIDIYRSTLSNTVENKNYTTTLKSNETLQWCWHSVLPLECTSHFVRIRSMVDDERFPESRIWSSWSPPVVSKGQESSGEFHIFPNDIMYAEEDSSVTFCCISRTDNDKIEFFYEDRYMQGIKLSSRTTMFEVKNVAFVRRQGSNAYCKLDSSIDGVVLYVGGVLEEPKDFSCQTRDLETLNCTWHPGRDTLLPEHLPNNYSLFEWFSQKKVNCVHRNWCAWQLAPDMQDTYNFTLMAENKLRKRRTSTFFNVNQQVQPKFVGEISIENVDATEATLRWQIIPNQKNLTFLCQIEVYDNEKGIEYNTSNSEFTLSGLQPYTAHSVRVRCCIASHFWKWSEWNSKNFTTKEDTPSGALNIWRIVEPVSGGYNVKIFWKPLPTFQANGKILNYSIAMETLGKVPKVDIFFSDSDSNSTEKIIDEQPYQISVAAINSAGSSIPSVIVVSGNTEKSIQNIKEDRVNGTRDGIYLSWKPDSEETESYVVDWCNYPWDAICDFQWQKFGSNITSAIIRSAAFQSGVRYNFKIYGLSTKHEPYLLAKKTGYTQELALDCKPEVTVDNLASTSLTLNWKDNCTDEPQYGFFKGYHIYKKPEVEEPCDSETEKQVFSDNIVVCMYTVSDTKQKTFNVKKLQPNSTYSFEVKAFTGGGDSLAGIIKVTTGTHENTNLMMTIILPMALFSLLLIIGLNLKIQWVKEKCFPDIPDPYKSSVLSLMKFKGNIHQAILNTSDCIPDAIEVVNKPEISKTQGLRTILVGNEITTPAYLYLLPVGKDALDSQACICFENFTYCQAASDSGSCSQNQMIPTDQMMSVESSEHLLKVDKDYIRPFGNTPAGEEVSLNYVSQLAPTMSGDKGNSSPNLPEPAHCSEYKMQMVIPAGLALSFPPEGDRPISVASLDQLEKPC</sequence>
<keyword evidence="7" id="KW-0677">Repeat</keyword>
<keyword evidence="20" id="KW-1185">Reference proteome</keyword>
<keyword evidence="11" id="KW-0675">Receptor</keyword>
<dbReference type="SMART" id="SM00060">
    <property type="entry name" value="FN3"/>
    <property type="match status" value="4"/>
</dbReference>
<dbReference type="RefSeq" id="XP_027719299.1">
    <property type="nucleotide sequence ID" value="XM_027863498.1"/>
</dbReference>
<dbReference type="GO" id="GO:0008284">
    <property type="term" value="P:positive regulation of cell population proliferation"/>
    <property type="evidence" value="ECO:0007669"/>
    <property type="project" value="TreeGrafter"/>
</dbReference>
<evidence type="ECO:0000256" key="4">
    <source>
        <dbReference type="ARBA" id="ARBA00022553"/>
    </source>
</evidence>
<name>A0A4X2JXH5_VOMUR</name>
<evidence type="ECO:0000256" key="7">
    <source>
        <dbReference type="ARBA" id="ARBA00022737"/>
    </source>
</evidence>
<dbReference type="GO" id="GO:0043235">
    <property type="term" value="C:receptor complex"/>
    <property type="evidence" value="ECO:0007669"/>
    <property type="project" value="TreeGrafter"/>
</dbReference>
<feature type="signal peptide" evidence="17">
    <location>
        <begin position="1"/>
        <end position="26"/>
    </location>
</feature>
<dbReference type="InterPro" id="IPR050379">
    <property type="entry name" value="Type-I_Cytokine_Rcpt"/>
</dbReference>
<dbReference type="CDD" id="cd00063">
    <property type="entry name" value="FN3"/>
    <property type="match status" value="3"/>
</dbReference>
<dbReference type="GO" id="GO:0019955">
    <property type="term" value="F:cytokine binding"/>
    <property type="evidence" value="ECO:0007669"/>
    <property type="project" value="TreeGrafter"/>
</dbReference>
<dbReference type="Pfam" id="PF17971">
    <property type="entry name" value="LIFR_D2"/>
    <property type="match status" value="1"/>
</dbReference>
<dbReference type="PANTHER" id="PTHR23036:SF95">
    <property type="entry name" value="ONCOSTATIN-M-SPECIFIC RECEPTOR SUBUNIT BETA"/>
    <property type="match status" value="1"/>
</dbReference>
<dbReference type="AlphaFoldDB" id="A0A4X2JXH5"/>
<feature type="domain" description="Fibronectin type-III" evidence="18">
    <location>
        <begin position="620"/>
        <end position="731"/>
    </location>
</feature>
<dbReference type="FunFam" id="2.60.40.10:FF:000578">
    <property type="entry name" value="Leukemia inhibitory factor receptor"/>
    <property type="match status" value="1"/>
</dbReference>
<dbReference type="InterPro" id="IPR048497">
    <property type="entry name" value="LIF-R-like_Ig-like"/>
</dbReference>
<evidence type="ECO:0000256" key="17">
    <source>
        <dbReference type="SAM" id="SignalP"/>
    </source>
</evidence>
<dbReference type="InterPro" id="IPR036116">
    <property type="entry name" value="FN3_sf"/>
</dbReference>
<dbReference type="SUPFAM" id="SSF49265">
    <property type="entry name" value="Fibronectin type III"/>
    <property type="match status" value="3"/>
</dbReference>